<keyword evidence="2 5" id="KW-0238">DNA-binding</keyword>
<feature type="domain" description="Response regulatory" evidence="6">
    <location>
        <begin position="2"/>
        <end position="119"/>
    </location>
</feature>
<dbReference type="Gene3D" id="1.10.10.10">
    <property type="entry name" value="Winged helix-like DNA-binding domain superfamily/Winged helix DNA-binding domain"/>
    <property type="match status" value="1"/>
</dbReference>
<dbReference type="CDD" id="cd17624">
    <property type="entry name" value="REC_OmpR_PmrA-like"/>
    <property type="match status" value="1"/>
</dbReference>
<evidence type="ECO:0000313" key="8">
    <source>
        <dbReference type="EMBL" id="SHE28336.1"/>
    </source>
</evidence>
<evidence type="ECO:0000259" key="6">
    <source>
        <dbReference type="PROSITE" id="PS50110"/>
    </source>
</evidence>
<dbReference type="GO" id="GO:0006355">
    <property type="term" value="P:regulation of DNA-templated transcription"/>
    <property type="evidence" value="ECO:0007669"/>
    <property type="project" value="InterPro"/>
</dbReference>
<dbReference type="InterPro" id="IPR036388">
    <property type="entry name" value="WH-like_DNA-bd_sf"/>
</dbReference>
<dbReference type="EMBL" id="FQUZ01000001">
    <property type="protein sequence ID" value="SHE28336.1"/>
    <property type="molecule type" value="Genomic_DNA"/>
</dbReference>
<protein>
    <submittedName>
        <fullName evidence="8">Two-component system, OmpR family, response regulator</fullName>
    </submittedName>
</protein>
<organism evidence="8 9">
    <name type="scientific">Lampropedia hyalina DSM 16112</name>
    <dbReference type="NCBI Taxonomy" id="1122156"/>
    <lineage>
        <taxon>Bacteria</taxon>
        <taxon>Pseudomonadati</taxon>
        <taxon>Pseudomonadota</taxon>
        <taxon>Betaproteobacteria</taxon>
        <taxon>Burkholderiales</taxon>
        <taxon>Comamonadaceae</taxon>
        <taxon>Lampropedia</taxon>
    </lineage>
</organism>
<dbReference type="PROSITE" id="PS51755">
    <property type="entry name" value="OMPR_PHOB"/>
    <property type="match status" value="1"/>
</dbReference>
<dbReference type="Pfam" id="PF00072">
    <property type="entry name" value="Response_reg"/>
    <property type="match status" value="1"/>
</dbReference>
<keyword evidence="1" id="KW-0805">Transcription regulation</keyword>
<dbReference type="Proteomes" id="UP000184327">
    <property type="component" value="Unassembled WGS sequence"/>
</dbReference>
<dbReference type="Gene3D" id="6.10.250.690">
    <property type="match status" value="1"/>
</dbReference>
<dbReference type="STRING" id="1122156.SAMN02745117_00025"/>
<evidence type="ECO:0000256" key="2">
    <source>
        <dbReference type="ARBA" id="ARBA00023125"/>
    </source>
</evidence>
<dbReference type="PANTHER" id="PTHR48111:SF67">
    <property type="entry name" value="TRANSCRIPTIONAL REGULATORY PROTEIN TCTD"/>
    <property type="match status" value="1"/>
</dbReference>
<evidence type="ECO:0000256" key="3">
    <source>
        <dbReference type="ARBA" id="ARBA00023163"/>
    </source>
</evidence>
<dbReference type="GO" id="GO:0005829">
    <property type="term" value="C:cytosol"/>
    <property type="evidence" value="ECO:0007669"/>
    <property type="project" value="TreeGrafter"/>
</dbReference>
<reference evidence="8 9" key="1">
    <citation type="submission" date="2016-11" db="EMBL/GenBank/DDBJ databases">
        <authorList>
            <person name="Jaros S."/>
            <person name="Januszkiewicz K."/>
            <person name="Wedrychowicz H."/>
        </authorList>
    </citation>
    <scope>NUCLEOTIDE SEQUENCE [LARGE SCALE GENOMIC DNA]</scope>
    <source>
        <strain evidence="8 9">DSM 16112</strain>
    </source>
</reference>
<dbReference type="OrthoDB" id="9802426at2"/>
<dbReference type="CDD" id="cd00383">
    <property type="entry name" value="trans_reg_C"/>
    <property type="match status" value="1"/>
</dbReference>
<evidence type="ECO:0000256" key="1">
    <source>
        <dbReference type="ARBA" id="ARBA00023015"/>
    </source>
</evidence>
<name>A0A1M4S805_9BURK</name>
<dbReference type="InterPro" id="IPR001867">
    <property type="entry name" value="OmpR/PhoB-type_DNA-bd"/>
</dbReference>
<gene>
    <name evidence="8" type="ORF">SAMN02745117_00025</name>
</gene>
<feature type="modified residue" description="4-aspartylphosphate" evidence="4">
    <location>
        <position position="51"/>
    </location>
</feature>
<keyword evidence="4" id="KW-0597">Phosphoprotein</keyword>
<dbReference type="AlphaFoldDB" id="A0A1M4S805"/>
<dbReference type="SMART" id="SM00862">
    <property type="entry name" value="Trans_reg_C"/>
    <property type="match status" value="1"/>
</dbReference>
<dbReference type="GO" id="GO:0032993">
    <property type="term" value="C:protein-DNA complex"/>
    <property type="evidence" value="ECO:0007669"/>
    <property type="project" value="TreeGrafter"/>
</dbReference>
<dbReference type="PANTHER" id="PTHR48111">
    <property type="entry name" value="REGULATOR OF RPOS"/>
    <property type="match status" value="1"/>
</dbReference>
<evidence type="ECO:0000256" key="5">
    <source>
        <dbReference type="PROSITE-ProRule" id="PRU01091"/>
    </source>
</evidence>
<feature type="DNA-binding region" description="OmpR/PhoB-type" evidence="5">
    <location>
        <begin position="127"/>
        <end position="221"/>
    </location>
</feature>
<dbReference type="InterPro" id="IPR011006">
    <property type="entry name" value="CheY-like_superfamily"/>
</dbReference>
<dbReference type="PROSITE" id="PS50110">
    <property type="entry name" value="RESPONSE_REGULATORY"/>
    <property type="match status" value="1"/>
</dbReference>
<dbReference type="InterPro" id="IPR039420">
    <property type="entry name" value="WalR-like"/>
</dbReference>
<dbReference type="GO" id="GO:0000976">
    <property type="term" value="F:transcription cis-regulatory region binding"/>
    <property type="evidence" value="ECO:0007669"/>
    <property type="project" value="TreeGrafter"/>
</dbReference>
<evidence type="ECO:0000313" key="9">
    <source>
        <dbReference type="Proteomes" id="UP000184327"/>
    </source>
</evidence>
<keyword evidence="3" id="KW-0804">Transcription</keyword>
<sequence length="222" mass="24234">MRILLIEDDPSLGSSLQSWLRLDGYAVDWLQRGDQAAAALATHEYHCILLDRGLPGLDGDAVLRALRASRPPAGEVPVILITARDTLADRVQGLDGGADDYLVKPFDLEELSARVRAALRRGAAQQHPTLRHGAVELDPSAKTVTRNGQSVTLTAREFAVLQALMRHPGHILSRAQLEESLYGWGQEIESNAIEVHVYKLRKKLGSGFIVTARNQGYTLASA</sequence>
<dbReference type="InterPro" id="IPR001789">
    <property type="entry name" value="Sig_transdc_resp-reg_receiver"/>
</dbReference>
<evidence type="ECO:0000259" key="7">
    <source>
        <dbReference type="PROSITE" id="PS51755"/>
    </source>
</evidence>
<accession>A0A1M4S805</accession>
<keyword evidence="9" id="KW-1185">Reference proteome</keyword>
<dbReference type="Pfam" id="PF00486">
    <property type="entry name" value="Trans_reg_C"/>
    <property type="match status" value="1"/>
</dbReference>
<proteinExistence type="predicted"/>
<feature type="domain" description="OmpR/PhoB-type" evidence="7">
    <location>
        <begin position="127"/>
        <end position="221"/>
    </location>
</feature>
<dbReference type="RefSeq" id="WP_073353191.1">
    <property type="nucleotide sequence ID" value="NZ_FQUZ01000001.1"/>
</dbReference>
<evidence type="ECO:0000256" key="4">
    <source>
        <dbReference type="PROSITE-ProRule" id="PRU00169"/>
    </source>
</evidence>
<dbReference type="SUPFAM" id="SSF52172">
    <property type="entry name" value="CheY-like"/>
    <property type="match status" value="1"/>
</dbReference>
<dbReference type="SMART" id="SM00448">
    <property type="entry name" value="REC"/>
    <property type="match status" value="1"/>
</dbReference>
<dbReference type="GO" id="GO:0000156">
    <property type="term" value="F:phosphorelay response regulator activity"/>
    <property type="evidence" value="ECO:0007669"/>
    <property type="project" value="TreeGrafter"/>
</dbReference>
<dbReference type="Gene3D" id="3.40.50.2300">
    <property type="match status" value="1"/>
</dbReference>